<dbReference type="GO" id="GO:0008311">
    <property type="term" value="F:double-stranded DNA 3'-5' DNA exonuclease activity"/>
    <property type="evidence" value="ECO:0007669"/>
    <property type="project" value="UniProtKB-EC"/>
</dbReference>
<organism evidence="8 9">
    <name type="scientific">Jiella mangrovi</name>
    <dbReference type="NCBI Taxonomy" id="2821407"/>
    <lineage>
        <taxon>Bacteria</taxon>
        <taxon>Pseudomonadati</taxon>
        <taxon>Pseudomonadota</taxon>
        <taxon>Alphaproteobacteria</taxon>
        <taxon>Hyphomicrobiales</taxon>
        <taxon>Aurantimonadaceae</taxon>
        <taxon>Jiella</taxon>
    </lineage>
</organism>
<keyword evidence="6" id="KW-0460">Magnesium</keyword>
<dbReference type="Pfam" id="PF03372">
    <property type="entry name" value="Exo_endo_phos"/>
    <property type="match status" value="1"/>
</dbReference>
<dbReference type="InterPro" id="IPR036691">
    <property type="entry name" value="Endo/exonu/phosph_ase_sf"/>
</dbReference>
<evidence type="ECO:0000259" key="7">
    <source>
        <dbReference type="Pfam" id="PF03372"/>
    </source>
</evidence>
<dbReference type="InterPro" id="IPR004808">
    <property type="entry name" value="AP_endonuc_1"/>
</dbReference>
<reference evidence="8 9" key="1">
    <citation type="submission" date="2021-04" db="EMBL/GenBank/DDBJ databases">
        <title>Whole genome sequence of Jiella sp. KSK16Y-1.</title>
        <authorList>
            <person name="Tuo L."/>
        </authorList>
    </citation>
    <scope>NUCLEOTIDE SEQUENCE [LARGE SCALE GENOMIC DNA]</scope>
    <source>
        <strain evidence="8 9">KSK16Y-1</strain>
    </source>
</reference>
<evidence type="ECO:0000256" key="4">
    <source>
        <dbReference type="ARBA" id="ARBA00022723"/>
    </source>
</evidence>
<dbReference type="InterPro" id="IPR020848">
    <property type="entry name" value="AP_endonuclease_F1_CS"/>
</dbReference>
<keyword evidence="5 8" id="KW-0378">Hydrolase</keyword>
<comment type="cofactor">
    <cofactor evidence="1">
        <name>Mn(2+)</name>
        <dbReference type="ChEBI" id="CHEBI:29035"/>
    </cofactor>
</comment>
<comment type="caution">
    <text evidence="8">The sequence shown here is derived from an EMBL/GenBank/DDBJ whole genome shotgun (WGS) entry which is preliminary data.</text>
</comment>
<keyword evidence="4" id="KW-0479">Metal-binding</keyword>
<dbReference type="InterPro" id="IPR005135">
    <property type="entry name" value="Endo/exonuclease/phosphatase"/>
</dbReference>
<dbReference type="RefSeq" id="WP_209593673.1">
    <property type="nucleotide sequence ID" value="NZ_JAGJCF010000003.1"/>
</dbReference>
<protein>
    <submittedName>
        <fullName evidence="8">Exodeoxyribonuclease III</fullName>
        <ecNumber evidence="8">3.1.11.2</ecNumber>
    </submittedName>
</protein>
<evidence type="ECO:0000256" key="1">
    <source>
        <dbReference type="ARBA" id="ARBA00001936"/>
    </source>
</evidence>
<dbReference type="PROSITE" id="PS00728">
    <property type="entry name" value="AP_NUCLEASE_F1_3"/>
    <property type="match status" value="1"/>
</dbReference>
<dbReference type="PANTHER" id="PTHR43250:SF2">
    <property type="entry name" value="EXODEOXYRIBONUCLEASE III"/>
    <property type="match status" value="1"/>
</dbReference>
<evidence type="ECO:0000256" key="5">
    <source>
        <dbReference type="ARBA" id="ARBA00022801"/>
    </source>
</evidence>
<dbReference type="SUPFAM" id="SSF56219">
    <property type="entry name" value="DNase I-like"/>
    <property type="match status" value="1"/>
</dbReference>
<dbReference type="NCBIfam" id="TIGR00633">
    <property type="entry name" value="xth"/>
    <property type="match status" value="1"/>
</dbReference>
<dbReference type="PROSITE" id="PS51435">
    <property type="entry name" value="AP_NUCLEASE_F1_4"/>
    <property type="match status" value="1"/>
</dbReference>
<dbReference type="PANTHER" id="PTHR43250">
    <property type="entry name" value="EXODEOXYRIBONUCLEASE III"/>
    <property type="match status" value="1"/>
</dbReference>
<comment type="similarity">
    <text evidence="3">Belongs to the DNA repair enzymes AP/ExoA family.</text>
</comment>
<name>A0ABS4BET6_9HYPH</name>
<evidence type="ECO:0000256" key="2">
    <source>
        <dbReference type="ARBA" id="ARBA00001946"/>
    </source>
</evidence>
<dbReference type="NCBIfam" id="TIGR00195">
    <property type="entry name" value="exoDNase_III"/>
    <property type="match status" value="1"/>
</dbReference>
<feature type="domain" description="Endonuclease/exonuclease/phosphatase" evidence="7">
    <location>
        <begin position="4"/>
        <end position="251"/>
    </location>
</feature>
<evidence type="ECO:0000256" key="6">
    <source>
        <dbReference type="ARBA" id="ARBA00022842"/>
    </source>
</evidence>
<gene>
    <name evidence="8" type="primary">xth</name>
    <name evidence="8" type="ORF">J6595_06705</name>
</gene>
<dbReference type="Proteomes" id="UP000678276">
    <property type="component" value="Unassembled WGS sequence"/>
</dbReference>
<comment type="cofactor">
    <cofactor evidence="2">
        <name>Mg(2+)</name>
        <dbReference type="ChEBI" id="CHEBI:18420"/>
    </cofactor>
</comment>
<sequence length="260" mass="28888">MLIATWNINGVKARIDSLCAWLEAASPDIACLQEIKSVDEGFPRAPIEALGYHVETFGQKGFNGVALLSKQAPAEVLRGLPGDDTDEQSRYIEGLWKIDGRRLRVASIYLPNGNPLGTEKFDYKLAWMERLIAHAGTLLENEDDLVLAGDYNVIPMPIDVANPEAWLGDALFQPESRAALRRLVNLGLTDAVRACSEAPETYTFWDYQAGAWQKNNGIRIDHLLISPEVQERMVSVGIEKHVRGWEKPSDHVPVMIQLAA</sequence>
<accession>A0ABS4BET6</accession>
<dbReference type="CDD" id="cd09086">
    <property type="entry name" value="ExoIII-like_AP-endo"/>
    <property type="match status" value="1"/>
</dbReference>
<evidence type="ECO:0000256" key="3">
    <source>
        <dbReference type="ARBA" id="ARBA00007092"/>
    </source>
</evidence>
<evidence type="ECO:0000313" key="9">
    <source>
        <dbReference type="Proteomes" id="UP000678276"/>
    </source>
</evidence>
<keyword evidence="9" id="KW-1185">Reference proteome</keyword>
<evidence type="ECO:0000313" key="8">
    <source>
        <dbReference type="EMBL" id="MBP0615264.1"/>
    </source>
</evidence>
<dbReference type="Gene3D" id="3.60.10.10">
    <property type="entry name" value="Endonuclease/exonuclease/phosphatase"/>
    <property type="match status" value="1"/>
</dbReference>
<dbReference type="EC" id="3.1.11.2" evidence="8"/>
<dbReference type="InterPro" id="IPR037493">
    <property type="entry name" value="ExoIII-like"/>
</dbReference>
<proteinExistence type="inferred from homology"/>
<dbReference type="EMBL" id="JAGJCF010000003">
    <property type="protein sequence ID" value="MBP0615264.1"/>
    <property type="molecule type" value="Genomic_DNA"/>
</dbReference>